<name>A0A1J5PN47_9ZZZZ</name>
<gene>
    <name evidence="1" type="ORF">GALL_492190</name>
</gene>
<protein>
    <submittedName>
        <fullName evidence="1">Uncharacterized protein</fullName>
    </submittedName>
</protein>
<comment type="caution">
    <text evidence="1">The sequence shown here is derived from an EMBL/GenBank/DDBJ whole genome shotgun (WGS) entry which is preliminary data.</text>
</comment>
<reference evidence="1" key="1">
    <citation type="submission" date="2016-10" db="EMBL/GenBank/DDBJ databases">
        <title>Sequence of Gallionella enrichment culture.</title>
        <authorList>
            <person name="Poehlein A."/>
            <person name="Muehling M."/>
            <person name="Daniel R."/>
        </authorList>
    </citation>
    <scope>NUCLEOTIDE SEQUENCE</scope>
</reference>
<sequence>MEYGAELQIRFVVLRIGAAGSIEIAIDPHQLFERAEIANDADAGKRGFPLVGEGGCGIDTQLELTARAAGAFVLCVDFQYVRFINEGVFIAAGKKRAQIERPIGHLHEAFPDDIDFFFGVGQLERVRDVGENAFRVEALVGIGEIGLFALEFGVAGRELRQVEEQFLGAG</sequence>
<organism evidence="1">
    <name type="scientific">mine drainage metagenome</name>
    <dbReference type="NCBI Taxonomy" id="410659"/>
    <lineage>
        <taxon>unclassified sequences</taxon>
        <taxon>metagenomes</taxon>
        <taxon>ecological metagenomes</taxon>
    </lineage>
</organism>
<accession>A0A1J5PN47</accession>
<proteinExistence type="predicted"/>
<evidence type="ECO:0000313" key="1">
    <source>
        <dbReference type="EMBL" id="OIQ69183.1"/>
    </source>
</evidence>
<dbReference type="EMBL" id="MLJW01004869">
    <property type="protein sequence ID" value="OIQ69183.1"/>
    <property type="molecule type" value="Genomic_DNA"/>
</dbReference>
<dbReference type="AlphaFoldDB" id="A0A1J5PN47"/>